<name>A0A3M2WUV8_PSEA0</name>
<evidence type="ECO:0000313" key="2">
    <source>
        <dbReference type="Proteomes" id="UP000277952"/>
    </source>
</evidence>
<protein>
    <submittedName>
        <fullName evidence="1">Uncharacterized protein</fullName>
    </submittedName>
</protein>
<comment type="caution">
    <text evidence="1">The sequence shown here is derived from an EMBL/GenBank/DDBJ whole genome shotgun (WGS) entry which is preliminary data.</text>
</comment>
<accession>A0A3M2WUV8</accession>
<sequence>MTDVVMEIPRCFSISIQSEVAWRSDLRDLTVPATEMALPISRSFSVMVVLPASGWEIMAKVRRFATSAACWVMGNRLGWDRKKGADYSSNRGNVRTVQTINDGQIVSRVGTFQAVETSTPPSRLATKPTQGADSSACWLDEAALMACVFAEVKPLPATHPLLFANVIAGVLFGRSGQRVRRLK</sequence>
<gene>
    <name evidence="1" type="ORF">ALQ94_100951</name>
</gene>
<dbReference type="Proteomes" id="UP000277952">
    <property type="component" value="Unassembled WGS sequence"/>
</dbReference>
<dbReference type="AlphaFoldDB" id="A0A3M2WUV8"/>
<evidence type="ECO:0000313" key="1">
    <source>
        <dbReference type="EMBL" id="RML55217.1"/>
    </source>
</evidence>
<reference evidence="1 2" key="1">
    <citation type="submission" date="2018-08" db="EMBL/GenBank/DDBJ databases">
        <title>Recombination of ecologically and evolutionarily significant loci maintains genetic cohesion in the Pseudomonas syringae species complex.</title>
        <authorList>
            <person name="Dillon M."/>
            <person name="Thakur S."/>
            <person name="Almeida R.N.D."/>
            <person name="Weir B.S."/>
            <person name="Guttman D.S."/>
        </authorList>
    </citation>
    <scope>NUCLEOTIDE SEQUENCE [LARGE SCALE GENOMIC DNA]</scope>
    <source>
        <strain evidence="1 2">19322</strain>
    </source>
</reference>
<organism evidence="1 2">
    <name type="scientific">Pseudomonas amygdali pv. morsprunorum</name>
    <dbReference type="NCBI Taxonomy" id="129138"/>
    <lineage>
        <taxon>Bacteria</taxon>
        <taxon>Pseudomonadati</taxon>
        <taxon>Pseudomonadota</taxon>
        <taxon>Gammaproteobacteria</taxon>
        <taxon>Pseudomonadales</taxon>
        <taxon>Pseudomonadaceae</taxon>
        <taxon>Pseudomonas</taxon>
        <taxon>Pseudomonas amygdali</taxon>
    </lineage>
</organism>
<proteinExistence type="predicted"/>
<dbReference type="EMBL" id="RBNS01000105">
    <property type="protein sequence ID" value="RML55217.1"/>
    <property type="molecule type" value="Genomic_DNA"/>
</dbReference>